<comment type="caution">
    <text evidence="1">The sequence shown here is derived from an EMBL/GenBank/DDBJ whole genome shotgun (WGS) entry which is preliminary data.</text>
</comment>
<proteinExistence type="predicted"/>
<gene>
    <name evidence="1" type="ORF">LCGC14_0024540</name>
</gene>
<reference evidence="1" key="1">
    <citation type="journal article" date="2015" name="Nature">
        <title>Complex archaea that bridge the gap between prokaryotes and eukaryotes.</title>
        <authorList>
            <person name="Spang A."/>
            <person name="Saw J.H."/>
            <person name="Jorgensen S.L."/>
            <person name="Zaremba-Niedzwiedzka K."/>
            <person name="Martijn J."/>
            <person name="Lind A.E."/>
            <person name="van Eijk R."/>
            <person name="Schleper C."/>
            <person name="Guy L."/>
            <person name="Ettema T.J."/>
        </authorList>
    </citation>
    <scope>NUCLEOTIDE SEQUENCE</scope>
</reference>
<evidence type="ECO:0008006" key="2">
    <source>
        <dbReference type="Google" id="ProtNLM"/>
    </source>
</evidence>
<evidence type="ECO:0000313" key="1">
    <source>
        <dbReference type="EMBL" id="KKO10970.1"/>
    </source>
</evidence>
<name>A0A0F9W3N2_9ZZZZ</name>
<dbReference type="GO" id="GO:0003993">
    <property type="term" value="F:acid phosphatase activity"/>
    <property type="evidence" value="ECO:0007669"/>
    <property type="project" value="InterPro"/>
</dbReference>
<dbReference type="InterPro" id="IPR008963">
    <property type="entry name" value="Purple_acid_Pase-like_N"/>
</dbReference>
<dbReference type="EMBL" id="LAZR01000004">
    <property type="protein sequence ID" value="KKO10970.1"/>
    <property type="molecule type" value="Genomic_DNA"/>
</dbReference>
<dbReference type="SUPFAM" id="SSF49363">
    <property type="entry name" value="Purple acid phosphatase, N-terminal domain"/>
    <property type="match status" value="1"/>
</dbReference>
<accession>A0A0F9W3N2</accession>
<dbReference type="AlphaFoldDB" id="A0A0F9W3N2"/>
<dbReference type="GO" id="GO:0046872">
    <property type="term" value="F:metal ion binding"/>
    <property type="evidence" value="ECO:0007669"/>
    <property type="project" value="InterPro"/>
</dbReference>
<organism evidence="1">
    <name type="scientific">marine sediment metagenome</name>
    <dbReference type="NCBI Taxonomy" id="412755"/>
    <lineage>
        <taxon>unclassified sequences</taxon>
        <taxon>metagenomes</taxon>
        <taxon>ecological metagenomes</taxon>
    </lineage>
</organism>
<sequence>MLNSKYVATCVSLVVTMLPPIVSAVPGTGGFLETPDNAAVRPVLDSNTIQSFMPARGAFTFPAPYNTQAVRLTNGSDCAGQDCVNYAGYSYWRNMNNHVGMESMLIFLGLDQNRGGRGPSLLELNKNTGEVKDLGALFPSNNPLSWATGEGWYFSATMPTKLYINDGPSIVRLDVITGQMQTVTDITDTLGSGHYLSQIHSSDNDRVHSATVRESKSYKALGCMAYEEDSKRFHYYPIASDYDECQVDRSGKWLLIKANLDGQQGEDNLVVELSTGNERILLDSDGAAGHSDLGHGYMIAADNWANDANTWKLWDFSQSSLKGERVYHNNDWNVSAPNHLSHTNARPDLAARDQYACGSSASQRAGPHANEIICFNLDGRESNLVVAPVMTDLNATGGGDTYAKAPKGNLDVTGRYFFWTSNMGGSRLDAFIVQVPDHLLTGNVDYSPAPTSEEPLIEVPGPVTVPPLSPVDPITAGPVLWHDIRNVTIEGEQLTKTSGCNGCDDAGVISVQSVTTGNATFDFTANATAPILFAGFTSTQEIASANGFEFSVRLQQGIAEVRERGIYRADTRFAAGDHFRILVDGGKVEYLVNDTVFYTSTAPASYPLFAGVTFNTTGAAVNNLRLGVEQSLQVSEPVIVPPLLTVDTIPAGSIFWSDISNVAIEGEELTKTSGCNGCDDAGVISLQSVTTGNAAFDFTANASAPMLIAGLTSKQEIASAKGFKFGLRLQQGIAEVRERGIYRADTRFAAGDRFRILVEGGKVQYLVNDVVFYTSKMSASYPLFAGVTFNTTGAAVKNLRFDVGQSPQLSSLVVYHKNPDELEVNWVTDRPSESMVQYGLSAQYGTDSDLNAVLSENHLTVLRDLIPGETYHFRALNRDAEGRVSSSEDLVVTLPM</sequence>
<protein>
    <recommendedName>
        <fullName evidence="2">Fibronectin type-III domain-containing protein</fullName>
    </recommendedName>
</protein>